<evidence type="ECO:0000313" key="2">
    <source>
        <dbReference type="EMBL" id="KAF9814678.1"/>
    </source>
</evidence>
<accession>A0A8H7P2U5</accession>
<evidence type="ECO:0000313" key="3">
    <source>
        <dbReference type="Proteomes" id="UP000639403"/>
    </source>
</evidence>
<proteinExistence type="predicted"/>
<reference evidence="2" key="2">
    <citation type="journal article" name="Front. Microbiol.">
        <title>Degradative Capacity of Two Strains of Rhodonia placenta: From Phenotype to Genotype.</title>
        <authorList>
            <person name="Kolle M."/>
            <person name="Horta M.A.C."/>
            <person name="Nowrousian M."/>
            <person name="Ohm R.A."/>
            <person name="Benz J.P."/>
            <person name="Pilgard A."/>
        </authorList>
    </citation>
    <scope>NUCLEOTIDE SEQUENCE</scope>
    <source>
        <strain evidence="2">FPRL280</strain>
    </source>
</reference>
<dbReference type="EMBL" id="JADOXO010000082">
    <property type="protein sequence ID" value="KAF9814678.1"/>
    <property type="molecule type" value="Genomic_DNA"/>
</dbReference>
<comment type="caution">
    <text evidence="2">The sequence shown here is derived from an EMBL/GenBank/DDBJ whole genome shotgun (WGS) entry which is preliminary data.</text>
</comment>
<feature type="compositionally biased region" description="Polar residues" evidence="1">
    <location>
        <begin position="129"/>
        <end position="142"/>
    </location>
</feature>
<feature type="region of interest" description="Disordered" evidence="1">
    <location>
        <begin position="127"/>
        <end position="165"/>
    </location>
</feature>
<sequence length="212" mass="23066">MAAAVISTVANIVTTATPVAKPASEAFINWTPYNKLQRADEAQAATLNILAENIGIMERREHNILQGRYDRLVKDRSKLGEPGPFKAWGKFVKIGKYESGATKLNRRTVKSSQSARSQNMWTIKGVMNEPTSSDSQSVTVVGTQADDQEQGAANDDVSEDITDADPFRETDSVVVHYAGAAFSICDSESVYSESEVSGYDDAFPLQTFQSSS</sequence>
<gene>
    <name evidence="2" type="ORF">IEO21_04973</name>
</gene>
<protein>
    <submittedName>
        <fullName evidence="2">Uncharacterized protein</fullName>
    </submittedName>
</protein>
<dbReference type="Proteomes" id="UP000639403">
    <property type="component" value="Unassembled WGS sequence"/>
</dbReference>
<evidence type="ECO:0000256" key="1">
    <source>
        <dbReference type="SAM" id="MobiDB-lite"/>
    </source>
</evidence>
<reference evidence="2" key="1">
    <citation type="submission" date="2020-11" db="EMBL/GenBank/DDBJ databases">
        <authorList>
            <person name="Koelle M."/>
            <person name="Horta M.A.C."/>
            <person name="Nowrousian M."/>
            <person name="Ohm R.A."/>
            <person name="Benz P."/>
            <person name="Pilgard A."/>
        </authorList>
    </citation>
    <scope>NUCLEOTIDE SEQUENCE</scope>
    <source>
        <strain evidence="2">FPRL280</strain>
    </source>
</reference>
<name>A0A8H7P2U5_9APHY</name>
<organism evidence="2 3">
    <name type="scientific">Rhodonia placenta</name>
    <dbReference type="NCBI Taxonomy" id="104341"/>
    <lineage>
        <taxon>Eukaryota</taxon>
        <taxon>Fungi</taxon>
        <taxon>Dikarya</taxon>
        <taxon>Basidiomycota</taxon>
        <taxon>Agaricomycotina</taxon>
        <taxon>Agaricomycetes</taxon>
        <taxon>Polyporales</taxon>
        <taxon>Adustoporiaceae</taxon>
        <taxon>Rhodonia</taxon>
    </lineage>
</organism>
<dbReference type="AlphaFoldDB" id="A0A8H7P2U5"/>